<name>A0ABT7DQZ4_9NEIS</name>
<dbReference type="RefSeq" id="WP_284098781.1">
    <property type="nucleotide sequence ID" value="NZ_JARRAF010000001.1"/>
</dbReference>
<evidence type="ECO:0000256" key="1">
    <source>
        <dbReference type="SAM" id="SignalP"/>
    </source>
</evidence>
<reference evidence="3" key="1">
    <citation type="submission" date="2023-03" db="EMBL/GenBank/DDBJ databases">
        <title>Chitinimonas shenzhenensis gen. nov., sp. nov., a novel member of family Burkholderiaceae isolated from activated sludge collected in Shen Zhen, China.</title>
        <authorList>
            <person name="Wang X."/>
        </authorList>
    </citation>
    <scope>NUCLEOTIDE SEQUENCE</scope>
    <source>
        <strain evidence="3">DQS-5</strain>
    </source>
</reference>
<keyword evidence="4" id="KW-1185">Reference proteome</keyword>
<feature type="domain" description="SPOR" evidence="2">
    <location>
        <begin position="213"/>
        <end position="290"/>
    </location>
</feature>
<dbReference type="Pfam" id="PF05036">
    <property type="entry name" value="SPOR"/>
    <property type="match status" value="1"/>
</dbReference>
<dbReference type="PANTHER" id="PTHR38731">
    <property type="entry name" value="LIPL45-RELATED LIPOPROTEIN-RELATED"/>
    <property type="match status" value="1"/>
</dbReference>
<keyword evidence="1" id="KW-0732">Signal</keyword>
<protein>
    <submittedName>
        <fullName evidence="3">FecR domain-containing protein</fullName>
    </submittedName>
</protein>
<dbReference type="PANTHER" id="PTHR38731:SF1">
    <property type="entry name" value="FECR PROTEIN DOMAIN-CONTAINING PROTEIN"/>
    <property type="match status" value="1"/>
</dbReference>
<accession>A0ABT7DQZ4</accession>
<dbReference type="PROSITE" id="PS51724">
    <property type="entry name" value="SPOR"/>
    <property type="match status" value="1"/>
</dbReference>
<comment type="caution">
    <text evidence="3">The sequence shown here is derived from an EMBL/GenBank/DDBJ whole genome shotgun (WGS) entry which is preliminary data.</text>
</comment>
<feature type="signal peptide" evidence="1">
    <location>
        <begin position="1"/>
        <end position="21"/>
    </location>
</feature>
<dbReference type="Gene3D" id="2.60.120.1440">
    <property type="match status" value="1"/>
</dbReference>
<dbReference type="Gene3D" id="3.30.70.1070">
    <property type="entry name" value="Sporulation related repeat"/>
    <property type="match status" value="1"/>
</dbReference>
<dbReference type="EMBL" id="JARRAF010000001">
    <property type="protein sequence ID" value="MDK2122493.1"/>
    <property type="molecule type" value="Genomic_DNA"/>
</dbReference>
<dbReference type="InterPro" id="IPR007730">
    <property type="entry name" value="SPOR-like_dom"/>
</dbReference>
<dbReference type="SUPFAM" id="SSF110997">
    <property type="entry name" value="Sporulation related repeat"/>
    <property type="match status" value="1"/>
</dbReference>
<feature type="chain" id="PRO_5045958692" evidence="1">
    <location>
        <begin position="22"/>
        <end position="290"/>
    </location>
</feature>
<evidence type="ECO:0000313" key="3">
    <source>
        <dbReference type="EMBL" id="MDK2122493.1"/>
    </source>
</evidence>
<gene>
    <name evidence="3" type="ORF">PZA18_00345</name>
</gene>
<dbReference type="InterPro" id="IPR006860">
    <property type="entry name" value="FecR"/>
</dbReference>
<dbReference type="Proteomes" id="UP001172778">
    <property type="component" value="Unassembled WGS sequence"/>
</dbReference>
<evidence type="ECO:0000313" key="4">
    <source>
        <dbReference type="Proteomes" id="UP001172778"/>
    </source>
</evidence>
<evidence type="ECO:0000259" key="2">
    <source>
        <dbReference type="PROSITE" id="PS51724"/>
    </source>
</evidence>
<dbReference type="Pfam" id="PF04773">
    <property type="entry name" value="FecR"/>
    <property type="match status" value="1"/>
</dbReference>
<proteinExistence type="predicted"/>
<sequence>MKRTSIIAVLLALGLGSSALAKPLETFVASVQMPAWLERGGVKRPLAAGTSLDSNDIVSTGTGARLLLQLPEGSTVKLGENAVLRLDTLSNADGQSSPFKAALNVVTGAFRFTTGLLSKPRRREVDIQIATITAGIRGTDIWGKSNNEKDLVCLLEGKIQVKHPQAQPLEMTEPLTFYVADKGQAPKPVSGVPQDKLKEWAAETEIQAGNGAGSHEGRWRVILGRYSKQAEALSLYDQLRDGGYAVKIRTGHGKGKYSVQLTNLASEADAKAAGSHLQAAFMTPLAIIGR</sequence>
<organism evidence="3 4">
    <name type="scientific">Parachitinimonas caeni</name>
    <dbReference type="NCBI Taxonomy" id="3031301"/>
    <lineage>
        <taxon>Bacteria</taxon>
        <taxon>Pseudomonadati</taxon>
        <taxon>Pseudomonadota</taxon>
        <taxon>Betaproteobacteria</taxon>
        <taxon>Neisseriales</taxon>
        <taxon>Chitinibacteraceae</taxon>
        <taxon>Parachitinimonas</taxon>
    </lineage>
</organism>
<dbReference type="InterPro" id="IPR036680">
    <property type="entry name" value="SPOR-like_sf"/>
</dbReference>